<keyword evidence="2" id="KW-0812">Transmembrane</keyword>
<dbReference type="AlphaFoldDB" id="A0A314U908"/>
<keyword evidence="3" id="KW-1133">Transmembrane helix</keyword>
<sequence length="144" mass="16317">MTRDQQAVVLNALDVAKTQWYHFTAIVIAEMRFFTDAYDIFSISFITKILGCVYYTEQGAEKLGTLPPNVSAAVSSVALCGTLAGQLCFGWLGDKLGQKKVYGYNFHANGDQLHCLRALFWIHTKWCDGNALFLSILAWFRHWR</sequence>
<comment type="subcellular location">
    <subcellularLocation>
        <location evidence="1">Membrane</location>
    </subcellularLocation>
</comment>
<dbReference type="GO" id="GO:0016020">
    <property type="term" value="C:membrane"/>
    <property type="evidence" value="ECO:0007669"/>
    <property type="project" value="UniProtKB-SubCell"/>
</dbReference>
<dbReference type="Pfam" id="PF00083">
    <property type="entry name" value="Sugar_tr"/>
    <property type="match status" value="1"/>
</dbReference>
<dbReference type="Proteomes" id="UP000250321">
    <property type="component" value="Unassembled WGS sequence"/>
</dbReference>
<evidence type="ECO:0000313" key="5">
    <source>
        <dbReference type="EMBL" id="PQM33907.1"/>
    </source>
</evidence>
<organism evidence="5 6">
    <name type="scientific">Prunus yedoensis var. nudiflora</name>
    <dbReference type="NCBI Taxonomy" id="2094558"/>
    <lineage>
        <taxon>Eukaryota</taxon>
        <taxon>Viridiplantae</taxon>
        <taxon>Streptophyta</taxon>
        <taxon>Embryophyta</taxon>
        <taxon>Tracheophyta</taxon>
        <taxon>Spermatophyta</taxon>
        <taxon>Magnoliopsida</taxon>
        <taxon>eudicotyledons</taxon>
        <taxon>Gunneridae</taxon>
        <taxon>Pentapetalae</taxon>
        <taxon>rosids</taxon>
        <taxon>fabids</taxon>
        <taxon>Rosales</taxon>
        <taxon>Rosaceae</taxon>
        <taxon>Amygdaloideae</taxon>
        <taxon>Amygdaleae</taxon>
        <taxon>Prunus</taxon>
    </lineage>
</organism>
<dbReference type="EMBL" id="PJQY01003855">
    <property type="protein sequence ID" value="PQM33907.1"/>
    <property type="molecule type" value="Genomic_DNA"/>
</dbReference>
<gene>
    <name evidence="5" type="ORF">Pyn_30734</name>
</gene>
<evidence type="ECO:0000256" key="1">
    <source>
        <dbReference type="ARBA" id="ARBA00004370"/>
    </source>
</evidence>
<dbReference type="SUPFAM" id="SSF103473">
    <property type="entry name" value="MFS general substrate transporter"/>
    <property type="match status" value="1"/>
</dbReference>
<name>A0A314U908_PRUYE</name>
<evidence type="ECO:0000256" key="2">
    <source>
        <dbReference type="ARBA" id="ARBA00022692"/>
    </source>
</evidence>
<comment type="caution">
    <text evidence="5">The sequence shown here is derived from an EMBL/GenBank/DDBJ whole genome shotgun (WGS) entry which is preliminary data.</text>
</comment>
<dbReference type="InterPro" id="IPR036259">
    <property type="entry name" value="MFS_trans_sf"/>
</dbReference>
<dbReference type="GO" id="GO:0022857">
    <property type="term" value="F:transmembrane transporter activity"/>
    <property type="evidence" value="ECO:0007669"/>
    <property type="project" value="InterPro"/>
</dbReference>
<dbReference type="OrthoDB" id="433512at2759"/>
<dbReference type="Gene3D" id="1.20.1250.20">
    <property type="entry name" value="MFS general substrate transporter like domains"/>
    <property type="match status" value="1"/>
</dbReference>
<dbReference type="STRING" id="2094558.A0A314U908"/>
<proteinExistence type="predicted"/>
<protein>
    <submittedName>
        <fullName evidence="5">Putative inorganic phosphate transporter 1-5</fullName>
    </submittedName>
</protein>
<reference evidence="5 6" key="1">
    <citation type="submission" date="2018-02" db="EMBL/GenBank/DDBJ databases">
        <title>Draft genome of wild Prunus yedoensis var. nudiflora.</title>
        <authorList>
            <person name="Baek S."/>
            <person name="Kim J.-H."/>
            <person name="Choi K."/>
            <person name="Kim G.-B."/>
            <person name="Cho A."/>
            <person name="Jang H."/>
            <person name="Shin C.-H."/>
            <person name="Yu H.-J."/>
            <person name="Mun J.-H."/>
        </authorList>
    </citation>
    <scope>NUCLEOTIDE SEQUENCE [LARGE SCALE GENOMIC DNA]</scope>
    <source>
        <strain evidence="6">cv. Jeju island</strain>
        <tissue evidence="5">Leaf</tissue>
    </source>
</reference>
<evidence type="ECO:0000313" key="6">
    <source>
        <dbReference type="Proteomes" id="UP000250321"/>
    </source>
</evidence>
<keyword evidence="6" id="KW-1185">Reference proteome</keyword>
<evidence type="ECO:0000256" key="4">
    <source>
        <dbReference type="ARBA" id="ARBA00023136"/>
    </source>
</evidence>
<dbReference type="InterPro" id="IPR005828">
    <property type="entry name" value="MFS_sugar_transport-like"/>
</dbReference>
<keyword evidence="4" id="KW-0472">Membrane</keyword>
<evidence type="ECO:0000256" key="3">
    <source>
        <dbReference type="ARBA" id="ARBA00022989"/>
    </source>
</evidence>
<accession>A0A314U908</accession>